<keyword evidence="2" id="KW-1185">Reference proteome</keyword>
<dbReference type="EMBL" id="JAWDJX010000054">
    <property type="protein sequence ID" value="KAK3047949.1"/>
    <property type="molecule type" value="Genomic_DNA"/>
</dbReference>
<proteinExistence type="predicted"/>
<dbReference type="Proteomes" id="UP001271007">
    <property type="component" value="Unassembled WGS sequence"/>
</dbReference>
<sequence length="136" mass="15731">MAQNNSNNSNGFKKAQDTTTKDIELRHFPPLENAKGFLYLAVSAFRRAGKEFAVKIYEPLLHKTLQGDNQEKIELDAWATQTLHICPAHEDSLLVDKMVKQAIELLWSEDTELAKDWEAAEKEYKEDRTKVPWRRS</sequence>
<evidence type="ECO:0000313" key="1">
    <source>
        <dbReference type="EMBL" id="KAK3047949.1"/>
    </source>
</evidence>
<gene>
    <name evidence="1" type="ORF">LTR09_010623</name>
</gene>
<accession>A0AAJ0D7C3</accession>
<evidence type="ECO:0000313" key="2">
    <source>
        <dbReference type="Proteomes" id="UP001271007"/>
    </source>
</evidence>
<protein>
    <submittedName>
        <fullName evidence="1">Uncharacterized protein</fullName>
    </submittedName>
</protein>
<name>A0AAJ0D7C3_9PEZI</name>
<dbReference type="AlphaFoldDB" id="A0AAJ0D7C3"/>
<reference evidence="1" key="1">
    <citation type="submission" date="2023-04" db="EMBL/GenBank/DDBJ databases">
        <title>Black Yeasts Isolated from many extreme environments.</title>
        <authorList>
            <person name="Coleine C."/>
            <person name="Stajich J.E."/>
            <person name="Selbmann L."/>
        </authorList>
    </citation>
    <scope>NUCLEOTIDE SEQUENCE</scope>
    <source>
        <strain evidence="1">CCFEE 5312</strain>
    </source>
</reference>
<organism evidence="1 2">
    <name type="scientific">Extremus antarcticus</name>
    <dbReference type="NCBI Taxonomy" id="702011"/>
    <lineage>
        <taxon>Eukaryota</taxon>
        <taxon>Fungi</taxon>
        <taxon>Dikarya</taxon>
        <taxon>Ascomycota</taxon>
        <taxon>Pezizomycotina</taxon>
        <taxon>Dothideomycetes</taxon>
        <taxon>Dothideomycetidae</taxon>
        <taxon>Mycosphaerellales</taxon>
        <taxon>Extremaceae</taxon>
        <taxon>Extremus</taxon>
    </lineage>
</organism>
<comment type="caution">
    <text evidence="1">The sequence shown here is derived from an EMBL/GenBank/DDBJ whole genome shotgun (WGS) entry which is preliminary data.</text>
</comment>